<dbReference type="EMBL" id="KL197718">
    <property type="protein sequence ID" value="KDQ57924.1"/>
    <property type="molecule type" value="Genomic_DNA"/>
</dbReference>
<dbReference type="SUPFAM" id="SSF81383">
    <property type="entry name" value="F-box domain"/>
    <property type="match status" value="1"/>
</dbReference>
<feature type="coiled-coil region" evidence="1">
    <location>
        <begin position="425"/>
        <end position="452"/>
    </location>
</feature>
<evidence type="ECO:0000313" key="4">
    <source>
        <dbReference type="EMBL" id="KDQ57924.1"/>
    </source>
</evidence>
<reference evidence="5" key="1">
    <citation type="journal article" date="2014" name="Proc. Natl. Acad. Sci. U.S.A.">
        <title>Extensive sampling of basidiomycete genomes demonstrates inadequacy of the white-rot/brown-rot paradigm for wood decay fungi.</title>
        <authorList>
            <person name="Riley R."/>
            <person name="Salamov A.A."/>
            <person name="Brown D.W."/>
            <person name="Nagy L.G."/>
            <person name="Floudas D."/>
            <person name="Held B.W."/>
            <person name="Levasseur A."/>
            <person name="Lombard V."/>
            <person name="Morin E."/>
            <person name="Otillar R."/>
            <person name="Lindquist E.A."/>
            <person name="Sun H."/>
            <person name="LaButti K.M."/>
            <person name="Schmutz J."/>
            <person name="Jabbour D."/>
            <person name="Luo H."/>
            <person name="Baker S.E."/>
            <person name="Pisabarro A.G."/>
            <person name="Walton J.D."/>
            <person name="Blanchette R.A."/>
            <person name="Henrissat B."/>
            <person name="Martin F."/>
            <person name="Cullen D."/>
            <person name="Hibbett D.S."/>
            <person name="Grigoriev I.V."/>
        </authorList>
    </citation>
    <scope>NUCLEOTIDE SEQUENCE [LARGE SCALE GENOMIC DNA]</scope>
    <source>
        <strain evidence="5">MUCL 33604</strain>
    </source>
</reference>
<proteinExistence type="predicted"/>
<feature type="region of interest" description="Disordered" evidence="2">
    <location>
        <begin position="1"/>
        <end position="60"/>
    </location>
</feature>
<keyword evidence="1" id="KW-0175">Coiled coil</keyword>
<feature type="region of interest" description="Disordered" evidence="2">
    <location>
        <begin position="670"/>
        <end position="689"/>
    </location>
</feature>
<evidence type="ECO:0000256" key="2">
    <source>
        <dbReference type="SAM" id="MobiDB-lite"/>
    </source>
</evidence>
<dbReference type="OrthoDB" id="3260441at2759"/>
<dbReference type="InterPro" id="IPR001810">
    <property type="entry name" value="F-box_dom"/>
</dbReference>
<gene>
    <name evidence="4" type="ORF">JAAARDRAFT_57740</name>
</gene>
<feature type="domain" description="F-box" evidence="3">
    <location>
        <begin position="81"/>
        <end position="130"/>
    </location>
</feature>
<sequence>MATQGPMSSKARGKRKAEPIQIPKHVIHPGPSEDGNGETSTSNNRLAALTKPRASEQGKRRVAEIPDTKGKSLKGRNVGKLANLMTMPMDIFFEITSKLHPVDILQLGRVSKHFRSIFMTRRAKHIWVAARSNVPALPDCPPDLDEPQYANLLFEHNCLACGKQRANLVDYMLRLRFCKPCLTENVSRGSTLLKRFGKKTDPVVYTLLPRSSVKLPTSQAPPESRLNDGNNAYYQPEFNKIVAQFLACEMNKDEREHFVSERQELSSQIMQSGVDLLRWHNDSRINKDEQQRQRAANRKASIEEKLEELGWDESSFPTWREWSHRYEWDKLLEQPRELTPRIWNAIQPKLEAIIRAVQEQRDRQNLATRKASRIEEFWRIYEAFLVNNYSTYLDRILMPRVFDASKLPSVITLIEEDEATIPVTQERLESILEDFSREAEEHKQAIKEDLLRVLGKSNFPTDGSLKESRDISPSADDADSLFLLPSSFFSCQNRLQHSTSCHHLRRYPEILDEVHVRERAWATSPVKYDHQTGKVAQYVLQALGLKADITQTELDALDGRFFCLCGKPGLRPMDFGDITNHLLTENQWFDSMQGGIQVENESFVINNDHDLKGSKPLITVLSQEEIAGVDVSSGVRLVIEPSCYCNLCYKARSRHHWLLSKSLAEHHMRAKHSKELEDGDTVSRSELHM</sequence>
<evidence type="ECO:0000313" key="5">
    <source>
        <dbReference type="Proteomes" id="UP000027265"/>
    </source>
</evidence>
<dbReference type="STRING" id="933084.A0A067PT92"/>
<dbReference type="AlphaFoldDB" id="A0A067PT92"/>
<dbReference type="PROSITE" id="PS50181">
    <property type="entry name" value="FBOX"/>
    <property type="match status" value="1"/>
</dbReference>
<dbReference type="Proteomes" id="UP000027265">
    <property type="component" value="Unassembled WGS sequence"/>
</dbReference>
<name>A0A067PT92_9AGAM</name>
<dbReference type="HOGENOM" id="CLU_399584_0_0_1"/>
<organism evidence="4 5">
    <name type="scientific">Jaapia argillacea MUCL 33604</name>
    <dbReference type="NCBI Taxonomy" id="933084"/>
    <lineage>
        <taxon>Eukaryota</taxon>
        <taxon>Fungi</taxon>
        <taxon>Dikarya</taxon>
        <taxon>Basidiomycota</taxon>
        <taxon>Agaricomycotina</taxon>
        <taxon>Agaricomycetes</taxon>
        <taxon>Agaricomycetidae</taxon>
        <taxon>Jaapiales</taxon>
        <taxon>Jaapiaceae</taxon>
        <taxon>Jaapia</taxon>
    </lineage>
</organism>
<dbReference type="SMART" id="SM00256">
    <property type="entry name" value="FBOX"/>
    <property type="match status" value="1"/>
</dbReference>
<evidence type="ECO:0000256" key="1">
    <source>
        <dbReference type="SAM" id="Coils"/>
    </source>
</evidence>
<dbReference type="Pfam" id="PF00646">
    <property type="entry name" value="F-box"/>
    <property type="match status" value="1"/>
</dbReference>
<dbReference type="InParanoid" id="A0A067PT92"/>
<protein>
    <recommendedName>
        <fullName evidence="3">F-box domain-containing protein</fullName>
    </recommendedName>
</protein>
<dbReference type="CDD" id="cd09917">
    <property type="entry name" value="F-box_SF"/>
    <property type="match status" value="1"/>
</dbReference>
<dbReference type="InterPro" id="IPR036047">
    <property type="entry name" value="F-box-like_dom_sf"/>
</dbReference>
<keyword evidence="5" id="KW-1185">Reference proteome</keyword>
<evidence type="ECO:0000259" key="3">
    <source>
        <dbReference type="PROSITE" id="PS50181"/>
    </source>
</evidence>
<accession>A0A067PT92</accession>